<keyword evidence="1" id="KW-0812">Transmembrane</keyword>
<protein>
    <recommendedName>
        <fullName evidence="4">DUF5683 domain-containing protein</fullName>
    </recommendedName>
</protein>
<organism evidence="2 3">
    <name type="scientific">Candidatus Termititenax persephonae</name>
    <dbReference type="NCBI Taxonomy" id="2218525"/>
    <lineage>
        <taxon>Bacteria</taxon>
        <taxon>Bacillati</taxon>
        <taxon>Candidatus Margulisiibacteriota</taxon>
        <taxon>Candidatus Termititenacia</taxon>
        <taxon>Candidatus Termititenacales</taxon>
        <taxon>Candidatus Termititenacaceae</taxon>
        <taxon>Candidatus Termititenax</taxon>
    </lineage>
</organism>
<accession>A0A388TI11</accession>
<feature type="transmembrane region" description="Helical" evidence="1">
    <location>
        <begin position="6"/>
        <end position="34"/>
    </location>
</feature>
<proteinExistence type="predicted"/>
<dbReference type="AlphaFoldDB" id="A0A388TI11"/>
<evidence type="ECO:0000256" key="1">
    <source>
        <dbReference type="SAM" id="Phobius"/>
    </source>
</evidence>
<reference evidence="2 3" key="1">
    <citation type="journal article" date="2019" name="ISME J.">
        <title>Genome analyses of uncultured TG2/ZB3 bacteria in 'Margulisbacteria' specifically attached to ectosymbiotic spirochetes of protists in the termite gut.</title>
        <authorList>
            <person name="Utami Y.D."/>
            <person name="Kuwahara H."/>
            <person name="Igai K."/>
            <person name="Murakami T."/>
            <person name="Sugaya K."/>
            <person name="Morikawa T."/>
            <person name="Nagura Y."/>
            <person name="Yuki M."/>
            <person name="Deevong P."/>
            <person name="Inoue T."/>
            <person name="Kihara K."/>
            <person name="Lo N."/>
            <person name="Yamada A."/>
            <person name="Ohkuma M."/>
            <person name="Hongoh Y."/>
        </authorList>
    </citation>
    <scope>NUCLEOTIDE SEQUENCE [LARGE SCALE GENOMIC DNA]</scope>
    <source>
        <strain evidence="2">NkOx7-02</strain>
    </source>
</reference>
<sequence>MDKKIIFGILLLGGLWGAVAIGQVTAVSGGVLIADESAVRQPLIASRIYADDWLLLENLSLLKITTEQKYWQINGPAKVQASPDGTFVSEYGEVSWRKRPPREKNTVLAITQTALFPGWGHWYIEDYFKSVPMLLITPALLFTILNANPEYSRHPEDSSDTRLNFQQIYLVYLITAVLDVWAGATAKNESLREAI</sequence>
<evidence type="ECO:0000313" key="2">
    <source>
        <dbReference type="EMBL" id="GBR76540.1"/>
    </source>
</evidence>
<dbReference type="Proteomes" id="UP000275925">
    <property type="component" value="Unassembled WGS sequence"/>
</dbReference>
<gene>
    <name evidence="2" type="ORF">NO2_1073</name>
</gene>
<dbReference type="EMBL" id="BGZO01000032">
    <property type="protein sequence ID" value="GBR76540.1"/>
    <property type="molecule type" value="Genomic_DNA"/>
</dbReference>
<name>A0A388TI11_9BACT</name>
<keyword evidence="1" id="KW-0472">Membrane</keyword>
<evidence type="ECO:0008006" key="4">
    <source>
        <dbReference type="Google" id="ProtNLM"/>
    </source>
</evidence>
<keyword evidence="1" id="KW-1133">Transmembrane helix</keyword>
<evidence type="ECO:0000313" key="3">
    <source>
        <dbReference type="Proteomes" id="UP000275925"/>
    </source>
</evidence>
<comment type="caution">
    <text evidence="2">The sequence shown here is derived from an EMBL/GenBank/DDBJ whole genome shotgun (WGS) entry which is preliminary data.</text>
</comment>
<keyword evidence="3" id="KW-1185">Reference proteome</keyword>